<evidence type="ECO:0000256" key="3">
    <source>
        <dbReference type="ARBA" id="ARBA00004991"/>
    </source>
</evidence>
<dbReference type="PANTHER" id="PTHR13693:SF2">
    <property type="entry name" value="SERINE PALMITOYLTRANSFERASE 1"/>
    <property type="match status" value="1"/>
</dbReference>
<dbReference type="InterPro" id="IPR015424">
    <property type="entry name" value="PyrdxlP-dep_Trfase"/>
</dbReference>
<reference evidence="16" key="1">
    <citation type="journal article" date="2020" name="G3 (Bethesda)">
        <title>High-Quality Assemblies for Three Invasive Social Wasps from the &lt;i&gt;Vespula&lt;/i&gt; Genus.</title>
        <authorList>
            <person name="Harrop T.W.R."/>
            <person name="Guhlin J."/>
            <person name="McLaughlin G.M."/>
            <person name="Permina E."/>
            <person name="Stockwell P."/>
            <person name="Gilligan J."/>
            <person name="Le Lec M.F."/>
            <person name="Gruber M.A.M."/>
            <person name="Quinn O."/>
            <person name="Lovegrove M."/>
            <person name="Duncan E.J."/>
            <person name="Remnant E.J."/>
            <person name="Van Eeckhoven J."/>
            <person name="Graham B."/>
            <person name="Knapp R.A."/>
            <person name="Langford K.W."/>
            <person name="Kronenberg Z."/>
            <person name="Press M.O."/>
            <person name="Eacker S.M."/>
            <person name="Wilson-Rankin E.E."/>
            <person name="Purcell J."/>
            <person name="Lester P.J."/>
            <person name="Dearden P.K."/>
        </authorList>
    </citation>
    <scope>NUCLEOTIDE SEQUENCE</scope>
    <source>
        <strain evidence="16">Linc-1</strain>
    </source>
</reference>
<dbReference type="Proteomes" id="UP000617340">
    <property type="component" value="Unassembled WGS sequence"/>
</dbReference>
<evidence type="ECO:0000256" key="8">
    <source>
        <dbReference type="ARBA" id="ARBA00022919"/>
    </source>
</evidence>
<comment type="cofactor">
    <cofactor evidence="1">
        <name>pyridoxal 5'-phosphate</name>
        <dbReference type="ChEBI" id="CHEBI:597326"/>
    </cofactor>
</comment>
<keyword evidence="6" id="KW-0808">Transferase</keyword>
<organism evidence="16 17">
    <name type="scientific">Vespula germanica</name>
    <name type="common">German yellow jacket</name>
    <name type="synonym">Paravespula germanica</name>
    <dbReference type="NCBI Taxonomy" id="30212"/>
    <lineage>
        <taxon>Eukaryota</taxon>
        <taxon>Metazoa</taxon>
        <taxon>Ecdysozoa</taxon>
        <taxon>Arthropoda</taxon>
        <taxon>Hexapoda</taxon>
        <taxon>Insecta</taxon>
        <taxon>Pterygota</taxon>
        <taxon>Neoptera</taxon>
        <taxon>Endopterygota</taxon>
        <taxon>Hymenoptera</taxon>
        <taxon>Apocrita</taxon>
        <taxon>Aculeata</taxon>
        <taxon>Vespoidea</taxon>
        <taxon>Vespidae</taxon>
        <taxon>Vespinae</taxon>
        <taxon>Vespula</taxon>
    </lineage>
</organism>
<dbReference type="Gene3D" id="3.40.640.10">
    <property type="entry name" value="Type I PLP-dependent aspartate aminotransferase-like (Major domain)"/>
    <property type="match status" value="2"/>
</dbReference>
<evidence type="ECO:0000256" key="14">
    <source>
        <dbReference type="SAM" id="Phobius"/>
    </source>
</evidence>
<evidence type="ECO:0000256" key="13">
    <source>
        <dbReference type="ARBA" id="ARBA00042649"/>
    </source>
</evidence>
<evidence type="ECO:0000256" key="11">
    <source>
        <dbReference type="ARBA" id="ARBA00041066"/>
    </source>
</evidence>
<evidence type="ECO:0000256" key="12">
    <source>
        <dbReference type="ARBA" id="ARBA00041765"/>
    </source>
</evidence>
<evidence type="ECO:0000256" key="4">
    <source>
        <dbReference type="ARBA" id="ARBA00008392"/>
    </source>
</evidence>
<dbReference type="InterPro" id="IPR015421">
    <property type="entry name" value="PyrdxlP-dep_Trfase_major"/>
</dbReference>
<dbReference type="Pfam" id="PF00155">
    <property type="entry name" value="Aminotran_1_2"/>
    <property type="match status" value="2"/>
</dbReference>
<dbReference type="GO" id="GO:0005783">
    <property type="term" value="C:endoplasmic reticulum"/>
    <property type="evidence" value="ECO:0007669"/>
    <property type="project" value="TreeGrafter"/>
</dbReference>
<comment type="pathway">
    <text evidence="3">Sphingolipid metabolism.</text>
</comment>
<name>A0A834JX57_VESGE</name>
<dbReference type="Gene3D" id="3.90.1150.10">
    <property type="entry name" value="Aspartate Aminotransferase, domain 1"/>
    <property type="match status" value="2"/>
</dbReference>
<dbReference type="GO" id="GO:0046513">
    <property type="term" value="P:ceramide biosynthetic process"/>
    <property type="evidence" value="ECO:0007669"/>
    <property type="project" value="TreeGrafter"/>
</dbReference>
<dbReference type="GO" id="GO:0016020">
    <property type="term" value="C:membrane"/>
    <property type="evidence" value="ECO:0007669"/>
    <property type="project" value="GOC"/>
</dbReference>
<evidence type="ECO:0000256" key="6">
    <source>
        <dbReference type="ARBA" id="ARBA00022679"/>
    </source>
</evidence>
<keyword evidence="8" id="KW-0746">Sphingolipid metabolism</keyword>
<dbReference type="EC" id="2.3.1.50" evidence="5"/>
<proteinExistence type="inferred from homology"/>
<evidence type="ECO:0000313" key="16">
    <source>
        <dbReference type="EMBL" id="KAF7395261.1"/>
    </source>
</evidence>
<gene>
    <name evidence="16" type="ORF">HZH68_009311</name>
</gene>
<feature type="domain" description="Aminotransferase class I/classII large" evidence="15">
    <location>
        <begin position="212"/>
        <end position="414"/>
    </location>
</feature>
<feature type="domain" description="Aminotransferase class I/classII large" evidence="15">
    <location>
        <begin position="94"/>
        <end position="209"/>
    </location>
</feature>
<keyword evidence="14" id="KW-1133">Transmembrane helix</keyword>
<keyword evidence="7" id="KW-0663">Pyridoxal phosphate</keyword>
<comment type="similarity">
    <text evidence="4">Belongs to the class-II pyridoxal-phosphate-dependent aminotransferase family.</text>
</comment>
<dbReference type="GO" id="GO:0046512">
    <property type="term" value="P:sphingosine biosynthetic process"/>
    <property type="evidence" value="ECO:0007669"/>
    <property type="project" value="TreeGrafter"/>
</dbReference>
<accession>A0A834JX57</accession>
<comment type="pathway">
    <text evidence="2">Lipid metabolism; sphingolipid metabolism.</text>
</comment>
<evidence type="ECO:0000259" key="15">
    <source>
        <dbReference type="Pfam" id="PF00155"/>
    </source>
</evidence>
<dbReference type="GO" id="GO:0004758">
    <property type="term" value="F:serine C-palmitoyltransferase activity"/>
    <property type="evidence" value="ECO:0007669"/>
    <property type="project" value="UniProtKB-EC"/>
</dbReference>
<dbReference type="PANTHER" id="PTHR13693">
    <property type="entry name" value="CLASS II AMINOTRANSFERASE/8-AMINO-7-OXONONANOATE SYNTHASE"/>
    <property type="match status" value="1"/>
</dbReference>
<keyword evidence="14" id="KW-0472">Membrane</keyword>
<protein>
    <recommendedName>
        <fullName evidence="11">Serine palmitoyltransferase 1</fullName>
        <ecNumber evidence="5">2.3.1.50</ecNumber>
    </recommendedName>
    <alternativeName>
        <fullName evidence="12">Long chain base biosynthesis protein 1</fullName>
    </alternativeName>
    <alternativeName>
        <fullName evidence="13">Serine-palmitoyl-CoA transferase 1</fullName>
    </alternativeName>
</protein>
<evidence type="ECO:0000313" key="17">
    <source>
        <dbReference type="Proteomes" id="UP000617340"/>
    </source>
</evidence>
<keyword evidence="17" id="KW-1185">Reference proteome</keyword>
<evidence type="ECO:0000256" key="7">
    <source>
        <dbReference type="ARBA" id="ARBA00022898"/>
    </source>
</evidence>
<dbReference type="InterPro" id="IPR004839">
    <property type="entry name" value="Aminotransferase_I/II_large"/>
</dbReference>
<evidence type="ECO:0000256" key="2">
    <source>
        <dbReference type="ARBA" id="ARBA00004760"/>
    </source>
</evidence>
<dbReference type="EMBL" id="JACSDZ010000009">
    <property type="protein sequence ID" value="KAF7395261.1"/>
    <property type="molecule type" value="Genomic_DNA"/>
</dbReference>
<evidence type="ECO:0000256" key="10">
    <source>
        <dbReference type="ARBA" id="ARBA00023315"/>
    </source>
</evidence>
<feature type="transmembrane region" description="Helical" evidence="14">
    <location>
        <begin position="20"/>
        <end position="37"/>
    </location>
</feature>
<dbReference type="InterPro" id="IPR050087">
    <property type="entry name" value="AON_synthase_class-II"/>
</dbReference>
<evidence type="ECO:0000256" key="9">
    <source>
        <dbReference type="ARBA" id="ARBA00023098"/>
    </source>
</evidence>
<evidence type="ECO:0000256" key="1">
    <source>
        <dbReference type="ARBA" id="ARBA00001933"/>
    </source>
</evidence>
<dbReference type="GO" id="GO:0030170">
    <property type="term" value="F:pyridoxal phosphate binding"/>
    <property type="evidence" value="ECO:0007669"/>
    <property type="project" value="InterPro"/>
</dbReference>
<dbReference type="InterPro" id="IPR015422">
    <property type="entry name" value="PyrdxlP-dep_Trfase_small"/>
</dbReference>
<evidence type="ECO:0000256" key="5">
    <source>
        <dbReference type="ARBA" id="ARBA00013220"/>
    </source>
</evidence>
<keyword evidence="9" id="KW-0443">Lipid metabolism</keyword>
<comment type="caution">
    <text evidence="16">The sequence shown here is derived from an EMBL/GenBank/DDBJ whole genome shotgun (WGS) entry which is preliminary data.</text>
</comment>
<dbReference type="SUPFAM" id="SSF53383">
    <property type="entry name" value="PLP-dependent transferases"/>
    <property type="match status" value="1"/>
</dbReference>
<dbReference type="AlphaFoldDB" id="A0A834JX57"/>
<keyword evidence="10" id="KW-0012">Acyltransferase</keyword>
<keyword evidence="14" id="KW-0812">Transmembrane</keyword>
<sequence length="427" mass="48146">MSSKFLFLESMEILSTIPQYYTLLEVFAILLFLWFIVKKVYRRENVTLTEDELEKKLSEWKPEPLTPEIDPNHPSLHPLKVSTKVGKRILVDNKDCLNLGTHNYLGLTENKEINEIATETIKKYGVGSCGPRGFYGTVDVHLELEERLAKFTDTEEAIVYSYGFSTIATAIPGYCKKNDLVFVDEKINFAIQKGLDASRSTIKYFKHNDICPLPELITLCKKYKLRIFIDESISIGTLGAHGKGITEHFDVPKHEIDLIMGSLETAIGSIGGFCVGTTFIVEHQRLGALGYCFSASLPPLLTTAAITAINIMENNPHIFKSLKDKCITIDNALKEVPYIETPSFAESPLKHLYLKEKKNYSEEIKILTSISKRCIENNLAIISPTYLETEKHLPRPSLRLCVSVLLTESDINFAISTLKKCIKEILT</sequence>